<evidence type="ECO:0000313" key="6">
    <source>
        <dbReference type="EMBL" id="KAK4325241.1"/>
    </source>
</evidence>
<evidence type="ECO:0000256" key="3">
    <source>
        <dbReference type="ARBA" id="ARBA00038050"/>
    </source>
</evidence>
<reference evidence="6" key="1">
    <citation type="submission" date="2023-11" db="EMBL/GenBank/DDBJ databases">
        <title>Genome assemblies of two species of porcelain crab, Petrolisthes cinctipes and Petrolisthes manimaculis (Anomura: Porcellanidae).</title>
        <authorList>
            <person name="Angst P."/>
        </authorList>
    </citation>
    <scope>NUCLEOTIDE SEQUENCE</scope>
    <source>
        <strain evidence="6">PB745_02</strain>
        <tissue evidence="6">Gill</tissue>
    </source>
</reference>
<comment type="caution">
    <text evidence="6">The sequence shown here is derived from an EMBL/GenBank/DDBJ whole genome shotgun (WGS) entry which is preliminary data.</text>
</comment>
<keyword evidence="5" id="KW-1133">Transmembrane helix</keyword>
<dbReference type="PANTHER" id="PTHR12649">
    <property type="entry name" value="PEPTIDYL-TRNA HYDROLASE 2"/>
    <property type="match status" value="1"/>
</dbReference>
<name>A0AAE1QF71_9EUCA</name>
<dbReference type="InterPro" id="IPR023476">
    <property type="entry name" value="Pep_tRNA_hydro_II_dom_sf"/>
</dbReference>
<dbReference type="SUPFAM" id="SSF102462">
    <property type="entry name" value="Peptidyl-tRNA hydrolase II"/>
    <property type="match status" value="1"/>
</dbReference>
<dbReference type="GO" id="GO:0005829">
    <property type="term" value="C:cytosol"/>
    <property type="evidence" value="ECO:0007669"/>
    <property type="project" value="TreeGrafter"/>
</dbReference>
<dbReference type="FunFam" id="3.40.1490.10:FF:000001">
    <property type="entry name" value="Peptidyl-tRNA hydrolase 2"/>
    <property type="match status" value="1"/>
</dbReference>
<comment type="catalytic activity">
    <reaction evidence="4">
        <text>an N-acyl-L-alpha-aminoacyl-tRNA + H2O = an N-acyl-L-amino acid + a tRNA + H(+)</text>
        <dbReference type="Rhea" id="RHEA:54448"/>
        <dbReference type="Rhea" id="RHEA-COMP:10123"/>
        <dbReference type="Rhea" id="RHEA-COMP:13883"/>
        <dbReference type="ChEBI" id="CHEBI:15377"/>
        <dbReference type="ChEBI" id="CHEBI:15378"/>
        <dbReference type="ChEBI" id="CHEBI:59874"/>
        <dbReference type="ChEBI" id="CHEBI:78442"/>
        <dbReference type="ChEBI" id="CHEBI:138191"/>
        <dbReference type="EC" id="3.1.1.29"/>
    </reaction>
</comment>
<keyword evidence="2" id="KW-0378">Hydrolase</keyword>
<dbReference type="Pfam" id="PF01981">
    <property type="entry name" value="PTH2"/>
    <property type="match status" value="1"/>
</dbReference>
<organism evidence="6 7">
    <name type="scientific">Petrolisthes manimaculis</name>
    <dbReference type="NCBI Taxonomy" id="1843537"/>
    <lineage>
        <taxon>Eukaryota</taxon>
        <taxon>Metazoa</taxon>
        <taxon>Ecdysozoa</taxon>
        <taxon>Arthropoda</taxon>
        <taxon>Crustacea</taxon>
        <taxon>Multicrustacea</taxon>
        <taxon>Malacostraca</taxon>
        <taxon>Eumalacostraca</taxon>
        <taxon>Eucarida</taxon>
        <taxon>Decapoda</taxon>
        <taxon>Pleocyemata</taxon>
        <taxon>Anomura</taxon>
        <taxon>Galatheoidea</taxon>
        <taxon>Porcellanidae</taxon>
        <taxon>Petrolisthes</taxon>
    </lineage>
</organism>
<keyword evidence="5" id="KW-0472">Membrane</keyword>
<dbReference type="PANTHER" id="PTHR12649:SF11">
    <property type="entry name" value="PEPTIDYL-TRNA HYDROLASE 2, MITOCHONDRIAL"/>
    <property type="match status" value="1"/>
</dbReference>
<evidence type="ECO:0000256" key="5">
    <source>
        <dbReference type="SAM" id="Phobius"/>
    </source>
</evidence>
<keyword evidence="7" id="KW-1185">Reference proteome</keyword>
<dbReference type="EMBL" id="JAWZYT010000293">
    <property type="protein sequence ID" value="KAK4325241.1"/>
    <property type="molecule type" value="Genomic_DNA"/>
</dbReference>
<feature type="transmembrane region" description="Helical" evidence="5">
    <location>
        <begin position="13"/>
        <end position="32"/>
    </location>
</feature>
<protein>
    <recommendedName>
        <fullName evidence="1">peptidyl-tRNA hydrolase</fullName>
        <ecNumber evidence="1">3.1.1.29</ecNumber>
    </recommendedName>
</protein>
<dbReference type="AlphaFoldDB" id="A0AAE1QF71"/>
<dbReference type="EC" id="3.1.1.29" evidence="1"/>
<accession>A0AAE1QF71</accession>
<evidence type="ECO:0000313" key="7">
    <source>
        <dbReference type="Proteomes" id="UP001292094"/>
    </source>
</evidence>
<dbReference type="Proteomes" id="UP001292094">
    <property type="component" value="Unassembled WGS sequence"/>
</dbReference>
<keyword evidence="5" id="KW-0812">Transmembrane</keyword>
<evidence type="ECO:0000256" key="2">
    <source>
        <dbReference type="ARBA" id="ARBA00022801"/>
    </source>
</evidence>
<evidence type="ECO:0000256" key="4">
    <source>
        <dbReference type="ARBA" id="ARBA00048707"/>
    </source>
</evidence>
<dbReference type="NCBIfam" id="TIGR00283">
    <property type="entry name" value="arch_pth2"/>
    <property type="match status" value="1"/>
</dbReference>
<dbReference type="Gene3D" id="3.40.1490.10">
    <property type="entry name" value="Bit1"/>
    <property type="match status" value="1"/>
</dbReference>
<comment type="similarity">
    <text evidence="3">Belongs to the PTH2 family.</text>
</comment>
<proteinExistence type="inferred from homology"/>
<dbReference type="CDD" id="cd02430">
    <property type="entry name" value="PTH2"/>
    <property type="match status" value="1"/>
</dbReference>
<dbReference type="InterPro" id="IPR002833">
    <property type="entry name" value="PTH2"/>
</dbReference>
<sequence length="166" mass="18076">MADSNSDHIWWEWPSTLTVALTSSSFVAGILMGRRLTSTFKRISSLVTVGPTKLALVVRKDLKMSKGKIAGQCCHGTLLAYKNLQRTQPELLQAWEDCSQPKVVLGATNLDHINQLIQEAEKRRLPMVTVNDAGRTQVTPGSLTVLAVGPARVTDVDSVTGSLHLL</sequence>
<dbReference type="GO" id="GO:0004045">
    <property type="term" value="F:peptidyl-tRNA hydrolase activity"/>
    <property type="evidence" value="ECO:0007669"/>
    <property type="project" value="UniProtKB-EC"/>
</dbReference>
<gene>
    <name evidence="6" type="ORF">Pmani_004200</name>
</gene>
<evidence type="ECO:0000256" key="1">
    <source>
        <dbReference type="ARBA" id="ARBA00013260"/>
    </source>
</evidence>